<organism evidence="3 4">
    <name type="scientific">Chloracidobacterium validum</name>
    <dbReference type="NCBI Taxonomy" id="2821543"/>
    <lineage>
        <taxon>Bacteria</taxon>
        <taxon>Pseudomonadati</taxon>
        <taxon>Acidobacteriota</taxon>
        <taxon>Terriglobia</taxon>
        <taxon>Terriglobales</taxon>
        <taxon>Acidobacteriaceae</taxon>
        <taxon>Chloracidobacterium</taxon>
    </lineage>
</organism>
<feature type="compositionally biased region" description="Basic and acidic residues" evidence="2">
    <location>
        <begin position="1"/>
        <end position="10"/>
    </location>
</feature>
<dbReference type="EMBL" id="CP072648">
    <property type="protein sequence ID" value="QUW02234.1"/>
    <property type="molecule type" value="Genomic_DNA"/>
</dbReference>
<evidence type="ECO:0000256" key="2">
    <source>
        <dbReference type="SAM" id="MobiDB-lite"/>
    </source>
</evidence>
<feature type="region of interest" description="Disordered" evidence="2">
    <location>
        <begin position="1"/>
        <end position="34"/>
    </location>
</feature>
<feature type="compositionally biased region" description="Low complexity" evidence="2">
    <location>
        <begin position="273"/>
        <end position="300"/>
    </location>
</feature>
<evidence type="ECO:0000313" key="3">
    <source>
        <dbReference type="EMBL" id="QUW02234.1"/>
    </source>
</evidence>
<dbReference type="RefSeq" id="WP_211428124.1">
    <property type="nucleotide sequence ID" value="NZ_CP072648.1"/>
</dbReference>
<dbReference type="Gene3D" id="1.10.150.20">
    <property type="entry name" value="5' to 3' exonuclease, C-terminal subdomain"/>
    <property type="match status" value="1"/>
</dbReference>
<keyword evidence="1" id="KW-0175">Coiled coil</keyword>
<name>A0ABX8B976_9BACT</name>
<evidence type="ECO:0000256" key="1">
    <source>
        <dbReference type="SAM" id="Coils"/>
    </source>
</evidence>
<gene>
    <name evidence="3" type="ORF">J8C06_07645</name>
</gene>
<dbReference type="Proteomes" id="UP000676506">
    <property type="component" value="Chromosome 1"/>
</dbReference>
<accession>A0ABX8B976</accession>
<proteinExistence type="predicted"/>
<reference evidence="3 4" key="1">
    <citation type="submission" date="2021-03" db="EMBL/GenBank/DDBJ databases">
        <title>Genomic and phenotypic characterization of Chloracidobacterium isolates provides evidence for multiple species.</title>
        <authorList>
            <person name="Saini M.K."/>
            <person name="Costas A.M.G."/>
            <person name="Tank M."/>
            <person name="Bryant D.A."/>
        </authorList>
    </citation>
    <scope>NUCLEOTIDE SEQUENCE [LARGE SCALE GENOMIC DNA]</scope>
    <source>
        <strain evidence="3 4">BV2-C</strain>
    </source>
</reference>
<feature type="region of interest" description="Disordered" evidence="2">
    <location>
        <begin position="272"/>
        <end position="323"/>
    </location>
</feature>
<protein>
    <submittedName>
        <fullName evidence="3">Uncharacterized protein</fullName>
    </submittedName>
</protein>
<feature type="coiled-coil region" evidence="1">
    <location>
        <begin position="375"/>
        <end position="402"/>
    </location>
</feature>
<evidence type="ECO:0000313" key="4">
    <source>
        <dbReference type="Proteomes" id="UP000676506"/>
    </source>
</evidence>
<sequence length="472" mass="50858">MPDRESRSFEPDTIPTKMLGGSTENTTRRPDESDDDIAAAIDELIHPTGAFPPPSLEDQLAAERRTEAELKGMFGSIVWEFLEPVGLSLYTLADYVARAGNASDQSRVVKGTVDACVGALRPLIKASETIQYHDILDVLKGIERPLLEVRVGKRTLTQRDTKNLTRDFNELRRLIRQSLASEPVSAPTASNEAIAPTPHIADVAGYFKTIDPVNLQRLHAAGITRLGDIGTASAYELATAAGIPVTVAEQVKACAFRAILENAAVLPPNLPDSPSAAVPSSPAPSNLAPGSSSGSSPPGNVAGGLLGSASATEPMDGLPPSLDLSGEFAAFDGEQAITEARRLSHLRELIQQEGARYSQAGARLSVEFHRAHRALLQLRAEHNRLRGEVEFHREELRSLLDAPPSGSESEDAHKALMAAVQQTLDTLTAAIKKSNLFAQQLTEALTEARELLGEVNELRRKRRPRRGDAREP</sequence>
<keyword evidence="4" id="KW-1185">Reference proteome</keyword>